<keyword evidence="4" id="KW-1185">Reference proteome</keyword>
<keyword evidence="1" id="KW-1133">Transmembrane helix</keyword>
<dbReference type="Proteomes" id="UP000296883">
    <property type="component" value="Chromosome"/>
</dbReference>
<evidence type="ECO:0000313" key="4">
    <source>
        <dbReference type="Proteomes" id="UP000296883"/>
    </source>
</evidence>
<sequence>MEDKLQHPIFKAIMTGVFVTISYLISNNFLITKHFLVLSDPKWHVTVSVSIYSGLLNALFLYLLSLRTTIRVDITDKKDESYNILVDETPRSVVVKVKVLGNKEGIKEKVTIKFPEWIDSMVKADPSIKQVGNSQSEYCITINEEEISFTFDIGIKPMYDTAGRKNDISSEITGNIFRYCKKKKNLVVQYKK</sequence>
<gene>
    <name evidence="3" type="ORF">E4031_05650</name>
    <name evidence="2" type="ORF">E4Z98_07445</name>
</gene>
<keyword evidence="1" id="KW-0472">Membrane</keyword>
<proteinExistence type="predicted"/>
<dbReference type="AlphaFoldDB" id="A0AAJ5EFL4"/>
<dbReference type="EMBL" id="SRHU01000023">
    <property type="protein sequence ID" value="TFZ40868.1"/>
    <property type="molecule type" value="Genomic_DNA"/>
</dbReference>
<protein>
    <submittedName>
        <fullName evidence="3">Uncharacterized protein</fullName>
    </submittedName>
</protein>
<reference evidence="3 5" key="1">
    <citation type="submission" date="2019-03" db="EMBL/GenBank/DDBJ databases">
        <title>Vagococcus sp. was isolated fron gut of Carduelis flavirostris.</title>
        <authorList>
            <person name="Ge Y."/>
        </authorList>
    </citation>
    <scope>NUCLEOTIDE SEQUENCE [LARGE SCALE GENOMIC DNA]</scope>
    <source>
        <strain evidence="3 5">CF-210</strain>
    </source>
</reference>
<dbReference type="RefSeq" id="WP_135254473.1">
    <property type="nucleotide sequence ID" value="NZ_CP038865.1"/>
</dbReference>
<dbReference type="EMBL" id="CP038865">
    <property type="protein sequence ID" value="QCA29155.1"/>
    <property type="molecule type" value="Genomic_DNA"/>
</dbReference>
<dbReference type="Proteomes" id="UP000297725">
    <property type="component" value="Unassembled WGS sequence"/>
</dbReference>
<organism evidence="3 5">
    <name type="scientific">Vagococcus xieshaowenii</name>
    <dbReference type="NCBI Taxonomy" id="2562451"/>
    <lineage>
        <taxon>Bacteria</taxon>
        <taxon>Bacillati</taxon>
        <taxon>Bacillota</taxon>
        <taxon>Bacilli</taxon>
        <taxon>Lactobacillales</taxon>
        <taxon>Enterococcaceae</taxon>
        <taxon>Vagococcus</taxon>
    </lineage>
</organism>
<evidence type="ECO:0000313" key="3">
    <source>
        <dbReference type="EMBL" id="TFZ40868.1"/>
    </source>
</evidence>
<evidence type="ECO:0000256" key="1">
    <source>
        <dbReference type="SAM" id="Phobius"/>
    </source>
</evidence>
<accession>A0AAJ5EFL4</accession>
<evidence type="ECO:0000313" key="2">
    <source>
        <dbReference type="EMBL" id="QCA29155.1"/>
    </source>
</evidence>
<name>A0AAJ5EFL4_9ENTE</name>
<evidence type="ECO:0000313" key="5">
    <source>
        <dbReference type="Proteomes" id="UP000297725"/>
    </source>
</evidence>
<reference evidence="2 4" key="2">
    <citation type="journal article" date="2020" name="Int. J. Syst. Evol. Microbiol.">
        <title>Vagococcus xieshaowenii sp. nov., isolated from snow finch (Montifringilla taczanowskii) cloacal content.</title>
        <authorList>
            <person name="Ge Y."/>
            <person name="Yang J."/>
            <person name="Lai X.H."/>
            <person name="Zhang G."/>
            <person name="Jin D."/>
            <person name="Lu S."/>
            <person name="Wang B."/>
            <person name="Huang Y."/>
            <person name="Huang Y."/>
            <person name="Ren Z."/>
            <person name="Zhang X."/>
            <person name="Xu J."/>
        </authorList>
    </citation>
    <scope>NUCLEOTIDE SEQUENCE [LARGE SCALE GENOMIC DNA]</scope>
    <source>
        <strain evidence="2">Personal::cf-49</strain>
        <strain evidence="4">personal::cf-49</strain>
    </source>
</reference>
<feature type="transmembrane region" description="Helical" evidence="1">
    <location>
        <begin position="12"/>
        <end position="31"/>
    </location>
</feature>
<feature type="transmembrane region" description="Helical" evidence="1">
    <location>
        <begin position="43"/>
        <end position="64"/>
    </location>
</feature>
<keyword evidence="1" id="KW-0812">Transmembrane</keyword>